<accession>A0ACC0D264</accession>
<dbReference type="EMBL" id="MU394315">
    <property type="protein sequence ID" value="KAI6086425.1"/>
    <property type="molecule type" value="Genomic_DNA"/>
</dbReference>
<evidence type="ECO:0000313" key="1">
    <source>
        <dbReference type="EMBL" id="KAI6086425.1"/>
    </source>
</evidence>
<name>A0ACC0D264_9PEZI</name>
<sequence>MSLADVDESTIADLANACNIPTNYIEDVYSSTPIQLDMIAETRNEVINSVLTLGPEVDVDKFCEAIRKVVSLYPIFRTRLAPCGLGILQVITNEEHITERRFDDLEKYLYGDSMHRMGLGTPLFRTTVFDRVFVASIHHAVMDYISMAIVLGEDLRAAYLGLPLKMRPQFKEFVAYCMGIDEPEARSFWASRFKGAPAIFPRAKPSCKPSFKDGTVRNMTLDRIGNGVSPNHVPYFIEAAWALTASAYSGSDSLAYGYVISGRSHPMNGLETTLGPTTVEAPVQVNLQRTMTVEWLLKDRATALRQLQAHPASQYGTPKISSVSEAAKTASGFQTLLNIVPVLPIVKDNEYGRQRDLVWLGGSWPLVQICRIQDNKISLEPRHDASGICERQLDRIVNQFQHLIRLLMDVPPHTVLSKLSLLNAEDSLELAQWNKLTAQPAEECLHELFQAQARVKPDAIAVEASDGKATYQKLDEMSDYLASSLQKRGICPGDLVALIFEKSLWFIVAILGVMKVGAVCMPIDKKEKHDHKTKILSETNAKIILTSSAECACLLGLAPNVLAVDAELFAGSPEIHGMLDIETSSPEDLAYVTFTGGIEGAPKGVLLEHRSLVSSLRSHSERFQWGPGSRILQFAAHTSGTSICEIFGALLFGGCLCVPTEEACISSLPGFIESAGVNSAILPPGVLRDLSPNQVPSLRTLVSIGEPVYPGASQDWGAALRFFNCWGACEASMLNAVSELTPSSLYPESIGKPIGCAIWIVNPRNIHELIPIGAVGELLIQGPGLARGYLKNEARKADSFISPPQWAASFEIKGARFYRTGDLGKYNPDGSISFVGRQINQVRIGGQTVQLEEIESVLASCSQVKDIVTSSKVCAGRTQLVAMVRLADSSVLPQKLPKTSTEIEEQRFEAIRAYARSRLPSNMVPSLWLEVESVPRTASRKLDRSSARKWLKTVRQ</sequence>
<evidence type="ECO:0000313" key="2">
    <source>
        <dbReference type="Proteomes" id="UP001497680"/>
    </source>
</evidence>
<comment type="caution">
    <text evidence="1">The sequence shown here is derived from an EMBL/GenBank/DDBJ whole genome shotgun (WGS) entry which is preliminary data.</text>
</comment>
<gene>
    <name evidence="1" type="ORF">F4821DRAFT_269960</name>
</gene>
<dbReference type="Proteomes" id="UP001497680">
    <property type="component" value="Unassembled WGS sequence"/>
</dbReference>
<protein>
    <submittedName>
        <fullName evidence="1">Aminoadipate-semialdehyde dehydrogenase</fullName>
    </submittedName>
</protein>
<organism evidence="1 2">
    <name type="scientific">Hypoxylon rubiginosum</name>
    <dbReference type="NCBI Taxonomy" id="110542"/>
    <lineage>
        <taxon>Eukaryota</taxon>
        <taxon>Fungi</taxon>
        <taxon>Dikarya</taxon>
        <taxon>Ascomycota</taxon>
        <taxon>Pezizomycotina</taxon>
        <taxon>Sordariomycetes</taxon>
        <taxon>Xylariomycetidae</taxon>
        <taxon>Xylariales</taxon>
        <taxon>Hypoxylaceae</taxon>
        <taxon>Hypoxylon</taxon>
    </lineage>
</organism>
<proteinExistence type="predicted"/>
<keyword evidence="2" id="KW-1185">Reference proteome</keyword>
<reference evidence="1 2" key="1">
    <citation type="journal article" date="2022" name="New Phytol.">
        <title>Ecological generalism drives hyperdiversity of secondary metabolite gene clusters in xylarialean endophytes.</title>
        <authorList>
            <person name="Franco M.E.E."/>
            <person name="Wisecaver J.H."/>
            <person name="Arnold A.E."/>
            <person name="Ju Y.M."/>
            <person name="Slot J.C."/>
            <person name="Ahrendt S."/>
            <person name="Moore L.P."/>
            <person name="Eastman K.E."/>
            <person name="Scott K."/>
            <person name="Konkel Z."/>
            <person name="Mondo S.J."/>
            <person name="Kuo A."/>
            <person name="Hayes R.D."/>
            <person name="Haridas S."/>
            <person name="Andreopoulos B."/>
            <person name="Riley R."/>
            <person name="LaButti K."/>
            <person name="Pangilinan J."/>
            <person name="Lipzen A."/>
            <person name="Amirebrahimi M."/>
            <person name="Yan J."/>
            <person name="Adam C."/>
            <person name="Keymanesh K."/>
            <person name="Ng V."/>
            <person name="Louie K."/>
            <person name="Northen T."/>
            <person name="Drula E."/>
            <person name="Henrissat B."/>
            <person name="Hsieh H.M."/>
            <person name="Youens-Clark K."/>
            <person name="Lutzoni F."/>
            <person name="Miadlikowska J."/>
            <person name="Eastwood D.C."/>
            <person name="Hamelin R.C."/>
            <person name="Grigoriev I.V."/>
            <person name="U'Ren J.M."/>
        </authorList>
    </citation>
    <scope>NUCLEOTIDE SEQUENCE [LARGE SCALE GENOMIC DNA]</scope>
    <source>
        <strain evidence="1 2">ER1909</strain>
    </source>
</reference>